<gene>
    <name evidence="2" type="ORF">FSB75_19325</name>
</gene>
<dbReference type="OrthoDB" id="9800666at2"/>
<dbReference type="PROSITE" id="PS50213">
    <property type="entry name" value="FAS1"/>
    <property type="match status" value="1"/>
</dbReference>
<dbReference type="GO" id="GO:0005615">
    <property type="term" value="C:extracellular space"/>
    <property type="evidence" value="ECO:0007669"/>
    <property type="project" value="TreeGrafter"/>
</dbReference>
<dbReference type="InterPro" id="IPR000782">
    <property type="entry name" value="FAS1_domain"/>
</dbReference>
<dbReference type="FunFam" id="2.30.180.10:FF:000032">
    <property type="entry name" value="Fasciclin domain-containing protein, putative"/>
    <property type="match status" value="1"/>
</dbReference>
<keyword evidence="3" id="KW-1185">Reference proteome</keyword>
<evidence type="ECO:0000313" key="2">
    <source>
        <dbReference type="EMBL" id="QEC57967.1"/>
    </source>
</evidence>
<name>A0A5B8UMR3_9BACT</name>
<accession>A0A5B8UMR3</accession>
<dbReference type="AlphaFoldDB" id="A0A5B8UMR3"/>
<dbReference type="RefSeq" id="WP_146790840.1">
    <property type="nucleotide sequence ID" value="NZ_BAABIO010000003.1"/>
</dbReference>
<sequence length="135" mass="14377">MSNITQVVNTEKNMTTLKKGIVASGLDQVLSGTGPFTVFAPSDMAFGKLESGTIESLLKPENKLKLTSLLNHHVVAGKINFKDLKDGDELKSLDGKKLSVKVKDAKVSIDGATVQNRDVASSNGVIHLLDTVLSN</sequence>
<evidence type="ECO:0000259" key="1">
    <source>
        <dbReference type="PROSITE" id="PS50213"/>
    </source>
</evidence>
<dbReference type="GO" id="GO:0007155">
    <property type="term" value="P:cell adhesion"/>
    <property type="evidence" value="ECO:0007669"/>
    <property type="project" value="TreeGrafter"/>
</dbReference>
<dbReference type="KEGG" id="fgg:FSB75_19325"/>
<dbReference type="SMART" id="SM00554">
    <property type="entry name" value="FAS1"/>
    <property type="match status" value="1"/>
</dbReference>
<dbReference type="PANTHER" id="PTHR10900">
    <property type="entry name" value="PERIOSTIN-RELATED"/>
    <property type="match status" value="1"/>
</dbReference>
<dbReference type="GO" id="GO:0050839">
    <property type="term" value="F:cell adhesion molecule binding"/>
    <property type="evidence" value="ECO:0007669"/>
    <property type="project" value="TreeGrafter"/>
</dbReference>
<dbReference type="SUPFAM" id="SSF82153">
    <property type="entry name" value="FAS1 domain"/>
    <property type="match status" value="1"/>
</dbReference>
<dbReference type="InterPro" id="IPR036378">
    <property type="entry name" value="FAS1_dom_sf"/>
</dbReference>
<dbReference type="EMBL" id="CP042433">
    <property type="protein sequence ID" value="QEC57967.1"/>
    <property type="molecule type" value="Genomic_DNA"/>
</dbReference>
<dbReference type="GO" id="GO:0031012">
    <property type="term" value="C:extracellular matrix"/>
    <property type="evidence" value="ECO:0007669"/>
    <property type="project" value="TreeGrafter"/>
</dbReference>
<reference evidence="2 3" key="1">
    <citation type="journal article" date="2015" name="Int. J. Syst. Evol. Microbiol.">
        <title>Flavisolibacter ginsenosidimutans sp. nov., with ginsenoside-converting activity isolated from soil used for cultivating ginseng.</title>
        <authorList>
            <person name="Zhao Y."/>
            <person name="Liu Q."/>
            <person name="Kang M.S."/>
            <person name="Jin F."/>
            <person name="Yu H."/>
            <person name="Im W.T."/>
        </authorList>
    </citation>
    <scope>NUCLEOTIDE SEQUENCE [LARGE SCALE GENOMIC DNA]</scope>
    <source>
        <strain evidence="2 3">Gsoil 636</strain>
    </source>
</reference>
<dbReference type="GO" id="GO:0030198">
    <property type="term" value="P:extracellular matrix organization"/>
    <property type="evidence" value="ECO:0007669"/>
    <property type="project" value="TreeGrafter"/>
</dbReference>
<dbReference type="PANTHER" id="PTHR10900:SF124">
    <property type="entry name" value="FI05614P"/>
    <property type="match status" value="1"/>
</dbReference>
<dbReference type="Proteomes" id="UP000321204">
    <property type="component" value="Chromosome"/>
</dbReference>
<dbReference type="Pfam" id="PF02469">
    <property type="entry name" value="Fasciclin"/>
    <property type="match status" value="1"/>
</dbReference>
<feature type="domain" description="FAS1" evidence="1">
    <location>
        <begin position="1"/>
        <end position="133"/>
    </location>
</feature>
<dbReference type="Gene3D" id="2.30.180.10">
    <property type="entry name" value="FAS1 domain"/>
    <property type="match status" value="1"/>
</dbReference>
<proteinExistence type="predicted"/>
<organism evidence="2 3">
    <name type="scientific">Flavisolibacter ginsenosidimutans</name>
    <dbReference type="NCBI Taxonomy" id="661481"/>
    <lineage>
        <taxon>Bacteria</taxon>
        <taxon>Pseudomonadati</taxon>
        <taxon>Bacteroidota</taxon>
        <taxon>Chitinophagia</taxon>
        <taxon>Chitinophagales</taxon>
        <taxon>Chitinophagaceae</taxon>
        <taxon>Flavisolibacter</taxon>
    </lineage>
</organism>
<dbReference type="InterPro" id="IPR050904">
    <property type="entry name" value="Adhesion/Biosynth-related"/>
</dbReference>
<protein>
    <submittedName>
        <fullName evidence="2">Fasciclin domain-containing protein</fullName>
    </submittedName>
</protein>
<evidence type="ECO:0000313" key="3">
    <source>
        <dbReference type="Proteomes" id="UP000321204"/>
    </source>
</evidence>